<evidence type="ECO:0000313" key="2">
    <source>
        <dbReference type="EMBL" id="MFI6501494.1"/>
    </source>
</evidence>
<keyword evidence="1" id="KW-0812">Transmembrane</keyword>
<organism evidence="2 3">
    <name type="scientific">Nonomuraea typhae</name>
    <dbReference type="NCBI Taxonomy" id="2603600"/>
    <lineage>
        <taxon>Bacteria</taxon>
        <taxon>Bacillati</taxon>
        <taxon>Actinomycetota</taxon>
        <taxon>Actinomycetes</taxon>
        <taxon>Streptosporangiales</taxon>
        <taxon>Streptosporangiaceae</taxon>
        <taxon>Nonomuraea</taxon>
    </lineage>
</organism>
<accession>A0ABW7Z1V8</accession>
<dbReference type="EMBL" id="JBITGY010000008">
    <property type="protein sequence ID" value="MFI6501494.1"/>
    <property type="molecule type" value="Genomic_DNA"/>
</dbReference>
<feature type="transmembrane region" description="Helical" evidence="1">
    <location>
        <begin position="86"/>
        <end position="106"/>
    </location>
</feature>
<keyword evidence="1" id="KW-1133">Transmembrane helix</keyword>
<feature type="transmembrane region" description="Helical" evidence="1">
    <location>
        <begin position="136"/>
        <end position="161"/>
    </location>
</feature>
<evidence type="ECO:0000313" key="3">
    <source>
        <dbReference type="Proteomes" id="UP001612741"/>
    </source>
</evidence>
<evidence type="ECO:0000256" key="1">
    <source>
        <dbReference type="SAM" id="Phobius"/>
    </source>
</evidence>
<sequence length="180" mass="18505">MSRLSALDSRLIAPGATPRDRTVVYTSAAAGALLATLLAAQAGLGALPLTVIAIVAFDMYGGAAVNATTAAKLHFHRPGRTWKHHLAFVAIHAVQPALLALVVPGFTWTAAAVIYTLAMAGAVITVAVPKDVRRPAAFACTALAIGLTVPLGVPAIIGWFAPVLLVKLLLAHLQPVDDPA</sequence>
<feature type="transmembrane region" description="Helical" evidence="1">
    <location>
        <begin position="46"/>
        <end position="65"/>
    </location>
</feature>
<feature type="transmembrane region" description="Helical" evidence="1">
    <location>
        <begin position="112"/>
        <end position="129"/>
    </location>
</feature>
<gene>
    <name evidence="2" type="ORF">ACIBG2_29225</name>
</gene>
<dbReference type="Proteomes" id="UP001612741">
    <property type="component" value="Unassembled WGS sequence"/>
</dbReference>
<reference evidence="2 3" key="1">
    <citation type="submission" date="2024-10" db="EMBL/GenBank/DDBJ databases">
        <title>The Natural Products Discovery Center: Release of the First 8490 Sequenced Strains for Exploring Actinobacteria Biosynthetic Diversity.</title>
        <authorList>
            <person name="Kalkreuter E."/>
            <person name="Kautsar S.A."/>
            <person name="Yang D."/>
            <person name="Bader C.D."/>
            <person name="Teijaro C.N."/>
            <person name="Fluegel L."/>
            <person name="Davis C.M."/>
            <person name="Simpson J.R."/>
            <person name="Lauterbach L."/>
            <person name="Steele A.D."/>
            <person name="Gui C."/>
            <person name="Meng S."/>
            <person name="Li G."/>
            <person name="Viehrig K."/>
            <person name="Ye F."/>
            <person name="Su P."/>
            <person name="Kiefer A.F."/>
            <person name="Nichols A."/>
            <person name="Cepeda A.J."/>
            <person name="Yan W."/>
            <person name="Fan B."/>
            <person name="Jiang Y."/>
            <person name="Adhikari A."/>
            <person name="Zheng C.-J."/>
            <person name="Schuster L."/>
            <person name="Cowan T.M."/>
            <person name="Smanski M.J."/>
            <person name="Chevrette M.G."/>
            <person name="De Carvalho L.P.S."/>
            <person name="Shen B."/>
        </authorList>
    </citation>
    <scope>NUCLEOTIDE SEQUENCE [LARGE SCALE GENOMIC DNA]</scope>
    <source>
        <strain evidence="2 3">NPDC050545</strain>
    </source>
</reference>
<keyword evidence="1" id="KW-0472">Membrane</keyword>
<keyword evidence="3" id="KW-1185">Reference proteome</keyword>
<feature type="transmembrane region" description="Helical" evidence="1">
    <location>
        <begin position="21"/>
        <end position="40"/>
    </location>
</feature>
<comment type="caution">
    <text evidence="2">The sequence shown here is derived from an EMBL/GenBank/DDBJ whole genome shotgun (WGS) entry which is preliminary data.</text>
</comment>
<proteinExistence type="predicted"/>
<name>A0ABW7Z1V8_9ACTN</name>
<dbReference type="RefSeq" id="WP_397086124.1">
    <property type="nucleotide sequence ID" value="NZ_JBITGY010000008.1"/>
</dbReference>
<protein>
    <submittedName>
        <fullName evidence="2">Uncharacterized protein</fullName>
    </submittedName>
</protein>